<reference evidence="2" key="1">
    <citation type="submission" date="2020-05" db="EMBL/GenBank/DDBJ databases">
        <title>Mycena genomes resolve the evolution of fungal bioluminescence.</title>
        <authorList>
            <person name="Tsai I.J."/>
        </authorList>
    </citation>
    <scope>NUCLEOTIDE SEQUENCE</scope>
    <source>
        <strain evidence="2">CCC161011</strain>
    </source>
</reference>
<sequence length="249" mass="27791">MRHVPAAFLAAATAIPLVSFFHIHMDFSEEISEDSKQLPSSAPLRLRHLIFEYSGPAVRSICDFLLHPRNPAYTQQIERLAIRIDSQSASYDERILTACAQTLRHLIINPGDLITIPQLPFVREVEIKVFVGDSRRLPSFFPSNFSQIASSLPLVEVITLVFVVEPLYPEVEWADQGPLPILGPSFMNRVQLLHLRRVRCKLLERNGFGSMSALLDRFVAAMESKMPGLLGTGNSGVHLGCPIVMSTVF</sequence>
<evidence type="ECO:0000256" key="1">
    <source>
        <dbReference type="SAM" id="SignalP"/>
    </source>
</evidence>
<dbReference type="EMBL" id="JACAZI010000005">
    <property type="protein sequence ID" value="KAF7360157.1"/>
    <property type="molecule type" value="Genomic_DNA"/>
</dbReference>
<feature type="chain" id="PRO_5034485672" evidence="1">
    <location>
        <begin position="21"/>
        <end position="249"/>
    </location>
</feature>
<keyword evidence="1" id="KW-0732">Signal</keyword>
<feature type="signal peptide" evidence="1">
    <location>
        <begin position="1"/>
        <end position="20"/>
    </location>
</feature>
<dbReference type="Proteomes" id="UP000620124">
    <property type="component" value="Unassembled WGS sequence"/>
</dbReference>
<dbReference type="OrthoDB" id="3040439at2759"/>
<accession>A0A8H6YKB3</accession>
<organism evidence="2 3">
    <name type="scientific">Mycena venus</name>
    <dbReference type="NCBI Taxonomy" id="2733690"/>
    <lineage>
        <taxon>Eukaryota</taxon>
        <taxon>Fungi</taxon>
        <taxon>Dikarya</taxon>
        <taxon>Basidiomycota</taxon>
        <taxon>Agaricomycotina</taxon>
        <taxon>Agaricomycetes</taxon>
        <taxon>Agaricomycetidae</taxon>
        <taxon>Agaricales</taxon>
        <taxon>Marasmiineae</taxon>
        <taxon>Mycenaceae</taxon>
        <taxon>Mycena</taxon>
    </lineage>
</organism>
<name>A0A8H6YKB3_9AGAR</name>
<keyword evidence="3" id="KW-1185">Reference proteome</keyword>
<evidence type="ECO:0000313" key="3">
    <source>
        <dbReference type="Proteomes" id="UP000620124"/>
    </source>
</evidence>
<comment type="caution">
    <text evidence="2">The sequence shown here is derived from an EMBL/GenBank/DDBJ whole genome shotgun (WGS) entry which is preliminary data.</text>
</comment>
<proteinExistence type="predicted"/>
<gene>
    <name evidence="2" type="ORF">MVEN_00744200</name>
</gene>
<evidence type="ECO:0000313" key="2">
    <source>
        <dbReference type="EMBL" id="KAF7360157.1"/>
    </source>
</evidence>
<dbReference type="AlphaFoldDB" id="A0A8H6YKB3"/>
<protein>
    <submittedName>
        <fullName evidence="2">Uncharacterized protein</fullName>
    </submittedName>
</protein>